<protein>
    <submittedName>
        <fullName evidence="1">Uncharacterized protein</fullName>
    </submittedName>
</protein>
<evidence type="ECO:0000313" key="2">
    <source>
        <dbReference type="Proteomes" id="UP000700334"/>
    </source>
</evidence>
<dbReference type="AlphaFoldDB" id="A0A8J6A374"/>
<name>A0A8J6A374_GALPY</name>
<sequence length="110" mass="12535">MIKSVSFYLDDEECSLVPHGLSSPVCWDISLHLSEIADGDEGRPHRGANYKRNNGHDKEYTSLHLKNKMDIIINQFLACVNLIANEVLNEGVEVLHTTLRQLRCFLQRLS</sequence>
<gene>
    <name evidence="1" type="ORF">J0S82_020203</name>
</gene>
<dbReference type="Proteomes" id="UP000700334">
    <property type="component" value="Unassembled WGS sequence"/>
</dbReference>
<proteinExistence type="predicted"/>
<evidence type="ECO:0000313" key="1">
    <source>
        <dbReference type="EMBL" id="KAG8509755.1"/>
    </source>
</evidence>
<reference evidence="1" key="1">
    <citation type="journal article" date="2021" name="Evol. Appl.">
        <title>The genome of the Pyrenean desman and the effects of bottlenecks and inbreeding on the genomic landscape of an endangered species.</title>
        <authorList>
            <person name="Escoda L."/>
            <person name="Castresana J."/>
        </authorList>
    </citation>
    <scope>NUCLEOTIDE SEQUENCE</scope>
    <source>
        <strain evidence="1">IBE-C5619</strain>
    </source>
</reference>
<accession>A0A8J6A374</accession>
<comment type="caution">
    <text evidence="1">The sequence shown here is derived from an EMBL/GenBank/DDBJ whole genome shotgun (WGS) entry which is preliminary data.</text>
</comment>
<dbReference type="EMBL" id="JAGFMF010011926">
    <property type="protein sequence ID" value="KAG8509755.1"/>
    <property type="molecule type" value="Genomic_DNA"/>
</dbReference>
<organism evidence="1 2">
    <name type="scientific">Galemys pyrenaicus</name>
    <name type="common">Iberian desman</name>
    <name type="synonym">Pyrenean desman</name>
    <dbReference type="NCBI Taxonomy" id="202257"/>
    <lineage>
        <taxon>Eukaryota</taxon>
        <taxon>Metazoa</taxon>
        <taxon>Chordata</taxon>
        <taxon>Craniata</taxon>
        <taxon>Vertebrata</taxon>
        <taxon>Euteleostomi</taxon>
        <taxon>Mammalia</taxon>
        <taxon>Eutheria</taxon>
        <taxon>Laurasiatheria</taxon>
        <taxon>Eulipotyphla</taxon>
        <taxon>Talpidae</taxon>
        <taxon>Galemys</taxon>
    </lineage>
</organism>
<keyword evidence="2" id="KW-1185">Reference proteome</keyword>